<sequence>MADQLVDSSFTAVINAPIESINIPEWAFNLSEAEYQSCSPAHISAAKTVGADGRRMSINVEVIGGSPMVQHYQEELSEPHHLILTSFSDVFSPTGRLTLHVHWELSVKAIGSNQCEFTNRVISHATDEMMKGLDRQGISYEAFKAQRQPHSINHNRSETPLFAASIERAALGVGMAEMVH</sequence>
<gene>
    <name evidence="1" type="ORF">A4H97_18115</name>
</gene>
<dbReference type="Proteomes" id="UP000192610">
    <property type="component" value="Unassembled WGS sequence"/>
</dbReference>
<dbReference type="AlphaFoldDB" id="A0A1V9DYG6"/>
<reference evidence="2" key="1">
    <citation type="submission" date="2016-04" db="EMBL/GenBank/DDBJ databases">
        <authorList>
            <person name="Chen L."/>
            <person name="Zhuang W."/>
            <person name="Wang G."/>
        </authorList>
    </citation>
    <scope>NUCLEOTIDE SEQUENCE [LARGE SCALE GENOMIC DNA]</scope>
    <source>
        <strain evidence="2">17621</strain>
    </source>
</reference>
<protein>
    <recommendedName>
        <fullName evidence="3">Polyketide cyclase</fullName>
    </recommendedName>
</protein>
<accession>A0A1V9DYG6</accession>
<evidence type="ECO:0000313" key="1">
    <source>
        <dbReference type="EMBL" id="OQP38913.1"/>
    </source>
</evidence>
<name>A0A1V9DYG6_9BACT</name>
<evidence type="ECO:0008006" key="3">
    <source>
        <dbReference type="Google" id="ProtNLM"/>
    </source>
</evidence>
<proteinExistence type="predicted"/>
<organism evidence="1 2">
    <name type="scientific">Niastella yeongjuensis</name>
    <dbReference type="NCBI Taxonomy" id="354355"/>
    <lineage>
        <taxon>Bacteria</taxon>
        <taxon>Pseudomonadati</taxon>
        <taxon>Bacteroidota</taxon>
        <taxon>Chitinophagia</taxon>
        <taxon>Chitinophagales</taxon>
        <taxon>Chitinophagaceae</taxon>
        <taxon>Niastella</taxon>
    </lineage>
</organism>
<comment type="caution">
    <text evidence="1">The sequence shown here is derived from an EMBL/GenBank/DDBJ whole genome shotgun (WGS) entry which is preliminary data.</text>
</comment>
<keyword evidence="2" id="KW-1185">Reference proteome</keyword>
<dbReference type="STRING" id="354355.SAMN05660816_02780"/>
<evidence type="ECO:0000313" key="2">
    <source>
        <dbReference type="Proteomes" id="UP000192610"/>
    </source>
</evidence>
<dbReference type="EMBL" id="LVXG01000082">
    <property type="protein sequence ID" value="OQP38913.1"/>
    <property type="molecule type" value="Genomic_DNA"/>
</dbReference>